<keyword evidence="2" id="KW-0804">Transcription</keyword>
<dbReference type="CDD" id="cd00067">
    <property type="entry name" value="GAL4"/>
    <property type="match status" value="1"/>
</dbReference>
<dbReference type="PROSITE" id="PS00463">
    <property type="entry name" value="ZN2_CY6_FUNGAL_1"/>
    <property type="match status" value="1"/>
</dbReference>
<evidence type="ECO:0000256" key="4">
    <source>
        <dbReference type="SAM" id="MobiDB-lite"/>
    </source>
</evidence>
<dbReference type="Gene3D" id="4.10.240.10">
    <property type="entry name" value="Zn(2)-C6 fungal-type DNA-binding domain"/>
    <property type="match status" value="1"/>
</dbReference>
<dbReference type="AlphaFoldDB" id="A0AAJ0GIV6"/>
<feature type="region of interest" description="Disordered" evidence="4">
    <location>
        <begin position="272"/>
        <end position="311"/>
    </location>
</feature>
<dbReference type="SUPFAM" id="SSF57701">
    <property type="entry name" value="Zn2/Cys6 DNA-binding domain"/>
    <property type="match status" value="1"/>
</dbReference>
<keyword evidence="3" id="KW-0539">Nucleus</keyword>
<dbReference type="PANTHER" id="PTHR47840">
    <property type="entry name" value="ZN(II)2CYS6 TRANSCRIPTION FACTOR (EUROFUNG)-RELATED"/>
    <property type="match status" value="1"/>
</dbReference>
<evidence type="ECO:0000259" key="5">
    <source>
        <dbReference type="PROSITE" id="PS50048"/>
    </source>
</evidence>
<dbReference type="PROSITE" id="PS50048">
    <property type="entry name" value="ZN2_CY6_FUNGAL_2"/>
    <property type="match status" value="1"/>
</dbReference>
<keyword evidence="7" id="KW-1185">Reference proteome</keyword>
<dbReference type="GO" id="GO:0000981">
    <property type="term" value="F:DNA-binding transcription factor activity, RNA polymerase II-specific"/>
    <property type="evidence" value="ECO:0007669"/>
    <property type="project" value="InterPro"/>
</dbReference>
<name>A0AAJ0GIV6_9PEZI</name>
<protein>
    <recommendedName>
        <fullName evidence="5">Zn(2)-C6 fungal-type domain-containing protein</fullName>
    </recommendedName>
</protein>
<dbReference type="SMART" id="SM00066">
    <property type="entry name" value="GAL4"/>
    <property type="match status" value="1"/>
</dbReference>
<dbReference type="GO" id="GO:0008270">
    <property type="term" value="F:zinc ion binding"/>
    <property type="evidence" value="ECO:0007669"/>
    <property type="project" value="InterPro"/>
</dbReference>
<evidence type="ECO:0000313" key="6">
    <source>
        <dbReference type="EMBL" id="KAK3058330.1"/>
    </source>
</evidence>
<evidence type="ECO:0000256" key="3">
    <source>
        <dbReference type="ARBA" id="ARBA00023242"/>
    </source>
</evidence>
<proteinExistence type="predicted"/>
<evidence type="ECO:0000256" key="2">
    <source>
        <dbReference type="ARBA" id="ARBA00023163"/>
    </source>
</evidence>
<dbReference type="Proteomes" id="UP001271007">
    <property type="component" value="Unassembled WGS sequence"/>
</dbReference>
<evidence type="ECO:0000313" key="7">
    <source>
        <dbReference type="Proteomes" id="UP001271007"/>
    </source>
</evidence>
<dbReference type="InterPro" id="IPR036864">
    <property type="entry name" value="Zn2-C6_fun-type_DNA-bd_sf"/>
</dbReference>
<sequence length="311" mass="33794">MPKDVAKSKWRKGTHSCIACRQRKLKCLPADDGSQPCQNCAARNRPCILQTDADHSESSGITSRERIASLESTTSQLWDVVRRMQGELGHAQDVPHDDTNSVAGQSIESTEASPLNPPTHLRQLFDNEFVDTEANAGTVSTVGSDRVSGALATKARSRLQPLIPSKEDIRILCGSTSQLNWIQIYASLFPTINMFNSAHEMIAQHDALSTAVANPVTIAALLATIAIILLHRPSDSAVIPGISDTAVWIRTANDAIEHAVVREDDLAIGSGADEEALDNATSRGGSRRADRSTTRSSKVEQHEYRPRELIE</sequence>
<feature type="compositionally biased region" description="Basic and acidic residues" evidence="4">
    <location>
        <begin position="287"/>
        <end position="311"/>
    </location>
</feature>
<reference evidence="6" key="1">
    <citation type="submission" date="2023-04" db="EMBL/GenBank/DDBJ databases">
        <title>Black Yeasts Isolated from many extreme environments.</title>
        <authorList>
            <person name="Coleine C."/>
            <person name="Stajich J.E."/>
            <person name="Selbmann L."/>
        </authorList>
    </citation>
    <scope>NUCLEOTIDE SEQUENCE</scope>
    <source>
        <strain evidence="6">CCFEE 5312</strain>
    </source>
</reference>
<comment type="caution">
    <text evidence="6">The sequence shown here is derived from an EMBL/GenBank/DDBJ whole genome shotgun (WGS) entry which is preliminary data.</text>
</comment>
<organism evidence="6 7">
    <name type="scientific">Extremus antarcticus</name>
    <dbReference type="NCBI Taxonomy" id="702011"/>
    <lineage>
        <taxon>Eukaryota</taxon>
        <taxon>Fungi</taxon>
        <taxon>Dikarya</taxon>
        <taxon>Ascomycota</taxon>
        <taxon>Pezizomycotina</taxon>
        <taxon>Dothideomycetes</taxon>
        <taxon>Dothideomycetidae</taxon>
        <taxon>Mycosphaerellales</taxon>
        <taxon>Extremaceae</taxon>
        <taxon>Extremus</taxon>
    </lineage>
</organism>
<keyword evidence="1" id="KW-0805">Transcription regulation</keyword>
<dbReference type="InterPro" id="IPR001138">
    <property type="entry name" value="Zn2Cys6_DnaBD"/>
</dbReference>
<feature type="domain" description="Zn(2)-C6 fungal-type" evidence="5">
    <location>
        <begin position="16"/>
        <end position="49"/>
    </location>
</feature>
<dbReference type="PANTHER" id="PTHR47840:SF1">
    <property type="entry name" value="ZN(II)2CYS6 TRANSCRIPTION FACTOR (EUROFUNG)"/>
    <property type="match status" value="1"/>
</dbReference>
<evidence type="ECO:0000256" key="1">
    <source>
        <dbReference type="ARBA" id="ARBA00023015"/>
    </source>
</evidence>
<accession>A0AAJ0GIV6</accession>
<dbReference type="Pfam" id="PF00172">
    <property type="entry name" value="Zn_clus"/>
    <property type="match status" value="1"/>
</dbReference>
<dbReference type="EMBL" id="JAWDJX010000002">
    <property type="protein sequence ID" value="KAK3058330.1"/>
    <property type="molecule type" value="Genomic_DNA"/>
</dbReference>
<gene>
    <name evidence="6" type="ORF">LTR09_001408</name>
</gene>